<reference evidence="3" key="1">
    <citation type="submission" date="2020-05" db="EMBL/GenBank/DDBJ databases">
        <authorList>
            <person name="Chiriac C."/>
            <person name="Salcher M."/>
            <person name="Ghai R."/>
            <person name="Kavagutti S V."/>
        </authorList>
    </citation>
    <scope>NUCLEOTIDE SEQUENCE</scope>
</reference>
<dbReference type="AlphaFoldDB" id="A0A6J6EX17"/>
<evidence type="ECO:0000256" key="1">
    <source>
        <dbReference type="SAM" id="MobiDB-lite"/>
    </source>
</evidence>
<evidence type="ECO:0000313" key="3">
    <source>
        <dbReference type="EMBL" id="CAB4579945.1"/>
    </source>
</evidence>
<name>A0A6J6EX17_9ZZZZ</name>
<feature type="domain" description="Peptidoglycan binding-like" evidence="2">
    <location>
        <begin position="188"/>
        <end position="243"/>
    </location>
</feature>
<proteinExistence type="predicted"/>
<dbReference type="PROSITE" id="PS51257">
    <property type="entry name" value="PROKAR_LIPOPROTEIN"/>
    <property type="match status" value="1"/>
</dbReference>
<protein>
    <submittedName>
        <fullName evidence="3">Unannotated protein</fullName>
    </submittedName>
</protein>
<dbReference type="EMBL" id="CAEZTS010000074">
    <property type="protein sequence ID" value="CAB4579945.1"/>
    <property type="molecule type" value="Genomic_DNA"/>
</dbReference>
<sequence>MKRISVVALLLGTVLLSACGSESASTVSTVAREPDTTAASDGSSPDSVPEDSTPDDSAPDPSSAPETIELPVADLPECVISPTLAIDSTGRPYQISEPSCAGGWMFAYSTECEFECESSLALQNVNGQWQLRGWVYNMCYEGATGSFGLPEAVAKWHIRWSCEGDSEDDVYSPVAEPAIGSLSLGDVGPRVAAMDEALRASGFLVATPNDAFDYDTLKAVLDLQFQLGLDVDGYAGPMTLGAMGLS</sequence>
<dbReference type="InterPro" id="IPR002477">
    <property type="entry name" value="Peptidoglycan-bd-like"/>
</dbReference>
<feature type="compositionally biased region" description="Polar residues" evidence="1">
    <location>
        <begin position="37"/>
        <end position="46"/>
    </location>
</feature>
<dbReference type="Gene3D" id="1.10.101.10">
    <property type="entry name" value="PGBD-like superfamily/PGBD"/>
    <property type="match status" value="1"/>
</dbReference>
<dbReference type="Pfam" id="PF01471">
    <property type="entry name" value="PG_binding_1"/>
    <property type="match status" value="1"/>
</dbReference>
<dbReference type="SUPFAM" id="SSF47090">
    <property type="entry name" value="PGBD-like"/>
    <property type="match status" value="1"/>
</dbReference>
<feature type="region of interest" description="Disordered" evidence="1">
    <location>
        <begin position="26"/>
        <end position="67"/>
    </location>
</feature>
<dbReference type="InterPro" id="IPR036366">
    <property type="entry name" value="PGBDSf"/>
</dbReference>
<organism evidence="3">
    <name type="scientific">freshwater metagenome</name>
    <dbReference type="NCBI Taxonomy" id="449393"/>
    <lineage>
        <taxon>unclassified sequences</taxon>
        <taxon>metagenomes</taxon>
        <taxon>ecological metagenomes</taxon>
    </lineage>
</organism>
<feature type="compositionally biased region" description="Acidic residues" evidence="1">
    <location>
        <begin position="48"/>
        <end position="58"/>
    </location>
</feature>
<dbReference type="InterPro" id="IPR036365">
    <property type="entry name" value="PGBD-like_sf"/>
</dbReference>
<evidence type="ECO:0000259" key="2">
    <source>
        <dbReference type="Pfam" id="PF01471"/>
    </source>
</evidence>
<accession>A0A6J6EX17</accession>
<gene>
    <name evidence="3" type="ORF">UFOPK1722_00953</name>
</gene>